<comment type="caution">
    <text evidence="7">The sequence shown here is derived from an EMBL/GenBank/DDBJ whole genome shotgun (WGS) entry which is preliminary data.</text>
</comment>
<accession>A0ABD2RTQ1</accession>
<feature type="domain" description="RRM" evidence="6">
    <location>
        <begin position="43"/>
        <end position="119"/>
    </location>
</feature>
<evidence type="ECO:0000313" key="8">
    <source>
        <dbReference type="Proteomes" id="UP001627284"/>
    </source>
</evidence>
<dbReference type="PANTHER" id="PTHR30457:SF5">
    <property type="entry name" value="OS01G0709400 PROTEIN"/>
    <property type="match status" value="1"/>
</dbReference>
<dbReference type="EMBL" id="JBJKTR010000018">
    <property type="protein sequence ID" value="KAL3335260.1"/>
    <property type="molecule type" value="Genomic_DNA"/>
</dbReference>
<evidence type="ECO:0000256" key="4">
    <source>
        <dbReference type="PROSITE-ProRule" id="PRU00176"/>
    </source>
</evidence>
<sequence>MDFDEERNEETDQPNEDVEMADKVGDREAHEFKPSINGSSHDRKLFVGRISTKTTEESFREYFSKFGQVAESALMRDKDSGRRRGFGFVIYADPEIADKVLKEDHTIDGKKVDVEKPLTNTTRIYVGGLPLSLTEDELKEHFSSYGYVVDHCIVLNRRTGRSRHFGYVSFDKEEAVEKVLSDGHMHELCGKQVEINRVAPKRAGAAGYGGSSYGVHAYNGCGRGYRNSGRGWNVGGNGGYGGGGRNDAYAYGNTGAANERYVPAYNGRGRGYGNSGNSWNDGGNGGYGGGGRNDAYAYGNTGAANERYVPGRGYGISCNSWNDEGNGGYGGGGTNDAYAYGNTGAANERYVPGRGYGNSGNSWNDGGNGGYGGGGRNDAYAYGNTGAANERYVPAYNGRGRGYGNSGNSWNDGGNGGYGGGGRNDAYAYGNTGAANERYVPGRGYGNSCNSWNDGGNGGYGGGGTNGTITYENTGAANRRDESTAGHSLTLKESIAVTSAEIHGATAYEVSGTPVDCVSLALSGALFSWSKPMLVISGINKGSSCGRHMFYSGVLAGARESLFSGVPSISISLDWKKDESQESDFKDAVGVCLPLINAALRDIEKGFFPKCCLLHVEIPKSPLTNKGFKSTRQSHWSPKLCWQAISASRNPAAGRFVPNQQMLGLQLAQLGRDASAAGAARRLATQKKNIEEVESVGVSGKSDPNRKAKYFRLELLDKKREEEDDDLDFIALENGFIAVTPVSLSMHVEADVHAAASEWISTALEVEQ</sequence>
<dbReference type="Pfam" id="PF01975">
    <property type="entry name" value="SurE"/>
    <property type="match status" value="1"/>
</dbReference>
<dbReference type="GO" id="GO:0003723">
    <property type="term" value="F:RNA binding"/>
    <property type="evidence" value="ECO:0007669"/>
    <property type="project" value="UniProtKB-UniRule"/>
</dbReference>
<keyword evidence="4" id="KW-0694">RNA-binding</keyword>
<feature type="compositionally biased region" description="Basic and acidic residues" evidence="5">
    <location>
        <begin position="20"/>
        <end position="33"/>
    </location>
</feature>
<reference evidence="7 8" key="1">
    <citation type="submission" date="2024-05" db="EMBL/GenBank/DDBJ databases">
        <title>De novo assembly of an allotetraploid wild potato.</title>
        <authorList>
            <person name="Hosaka A.J."/>
        </authorList>
    </citation>
    <scope>NUCLEOTIDE SEQUENCE [LARGE SCALE GENOMIC DNA]</scope>
    <source>
        <tissue evidence="7">Young leaves</tissue>
    </source>
</reference>
<dbReference type="InterPro" id="IPR030048">
    <property type="entry name" value="SurE"/>
</dbReference>
<dbReference type="SMART" id="SM00360">
    <property type="entry name" value="RRM"/>
    <property type="match status" value="2"/>
</dbReference>
<dbReference type="InterPro" id="IPR036523">
    <property type="entry name" value="SurE-like_sf"/>
</dbReference>
<organism evidence="7 8">
    <name type="scientific">Solanum stoloniferum</name>
    <dbReference type="NCBI Taxonomy" id="62892"/>
    <lineage>
        <taxon>Eukaryota</taxon>
        <taxon>Viridiplantae</taxon>
        <taxon>Streptophyta</taxon>
        <taxon>Embryophyta</taxon>
        <taxon>Tracheophyta</taxon>
        <taxon>Spermatophyta</taxon>
        <taxon>Magnoliopsida</taxon>
        <taxon>eudicotyledons</taxon>
        <taxon>Gunneridae</taxon>
        <taxon>Pentapetalae</taxon>
        <taxon>asterids</taxon>
        <taxon>lamiids</taxon>
        <taxon>Solanales</taxon>
        <taxon>Solanaceae</taxon>
        <taxon>Solanoideae</taxon>
        <taxon>Solaneae</taxon>
        <taxon>Solanum</taxon>
    </lineage>
</organism>
<dbReference type="GO" id="GO:0016787">
    <property type="term" value="F:hydrolase activity"/>
    <property type="evidence" value="ECO:0007669"/>
    <property type="project" value="UniProtKB-KW"/>
</dbReference>
<keyword evidence="2" id="KW-0479">Metal-binding</keyword>
<feature type="compositionally biased region" description="Acidic residues" evidence="5">
    <location>
        <begin position="1"/>
        <end position="19"/>
    </location>
</feature>
<name>A0ABD2RTQ1_9SOLN</name>
<dbReference type="AlphaFoldDB" id="A0ABD2RTQ1"/>
<protein>
    <recommendedName>
        <fullName evidence="6">RRM domain-containing protein</fullName>
    </recommendedName>
</protein>
<dbReference type="PROSITE" id="PS50102">
    <property type="entry name" value="RRM"/>
    <property type="match status" value="2"/>
</dbReference>
<evidence type="ECO:0000256" key="1">
    <source>
        <dbReference type="ARBA" id="ARBA00011062"/>
    </source>
</evidence>
<gene>
    <name evidence="7" type="ORF">AABB24_031458</name>
</gene>
<keyword evidence="8" id="KW-1185">Reference proteome</keyword>
<dbReference type="InterPro" id="IPR012677">
    <property type="entry name" value="Nucleotide-bd_a/b_plait_sf"/>
</dbReference>
<evidence type="ECO:0000256" key="3">
    <source>
        <dbReference type="ARBA" id="ARBA00022801"/>
    </source>
</evidence>
<evidence type="ECO:0000259" key="6">
    <source>
        <dbReference type="PROSITE" id="PS50102"/>
    </source>
</evidence>
<dbReference type="SUPFAM" id="SSF64167">
    <property type="entry name" value="SurE-like"/>
    <property type="match status" value="1"/>
</dbReference>
<dbReference type="Gene3D" id="3.30.70.330">
    <property type="match status" value="2"/>
</dbReference>
<dbReference type="Pfam" id="PF00076">
    <property type="entry name" value="RRM_1"/>
    <property type="match status" value="2"/>
</dbReference>
<dbReference type="SUPFAM" id="SSF54928">
    <property type="entry name" value="RNA-binding domain, RBD"/>
    <property type="match status" value="2"/>
</dbReference>
<dbReference type="InterPro" id="IPR002828">
    <property type="entry name" value="SurE-like_Pase/nucleotidase"/>
</dbReference>
<dbReference type="Gene3D" id="3.40.1210.10">
    <property type="entry name" value="Survival protein SurE-like phosphatase/nucleotidase"/>
    <property type="match status" value="1"/>
</dbReference>
<evidence type="ECO:0000313" key="7">
    <source>
        <dbReference type="EMBL" id="KAL3335260.1"/>
    </source>
</evidence>
<evidence type="ECO:0000256" key="5">
    <source>
        <dbReference type="SAM" id="MobiDB-lite"/>
    </source>
</evidence>
<dbReference type="InterPro" id="IPR000504">
    <property type="entry name" value="RRM_dom"/>
</dbReference>
<dbReference type="GO" id="GO:0046872">
    <property type="term" value="F:metal ion binding"/>
    <property type="evidence" value="ECO:0007669"/>
    <property type="project" value="UniProtKB-KW"/>
</dbReference>
<dbReference type="Proteomes" id="UP001627284">
    <property type="component" value="Unassembled WGS sequence"/>
</dbReference>
<feature type="domain" description="RRM" evidence="6">
    <location>
        <begin position="122"/>
        <end position="200"/>
    </location>
</feature>
<keyword evidence="3" id="KW-0378">Hydrolase</keyword>
<feature type="region of interest" description="Disordered" evidence="5">
    <location>
        <begin position="1"/>
        <end position="37"/>
    </location>
</feature>
<proteinExistence type="inferred from homology"/>
<comment type="similarity">
    <text evidence="1">Belongs to the SurE nucleotidase family.</text>
</comment>
<dbReference type="PANTHER" id="PTHR30457">
    <property type="entry name" value="5'-NUCLEOTIDASE SURE"/>
    <property type="match status" value="1"/>
</dbReference>
<dbReference type="InterPro" id="IPR035979">
    <property type="entry name" value="RBD_domain_sf"/>
</dbReference>
<evidence type="ECO:0000256" key="2">
    <source>
        <dbReference type="ARBA" id="ARBA00022723"/>
    </source>
</evidence>